<sequence>MDWSTLDETAQMEMAHTLAKPQQVENCENLFWLRGSGKFSLHGLSVVYLSGKQPPGPLFGTYSQDNVDALRASMGEPGIIEFELFFIMGSHALSTGSHALISNSINCYSLMNGHLGLQMVPHETGADSTISELVAEMKPRHLLMSYHALPKSNFYFSDRILSSMISYHIAGTKDIYYAREPYSNVDAVPVIRFLGLASVENRDRQKFIHALSPTRASSMTTAEICLKPPNSTSSSSPYNVHVHGEKCHFRQDVDTIDQFSRGVCFDFINEGKCERGPDCSYKHSLQDEGQSMSTKRSQSDSTSFEMLDSLTIVCCIHAPSVVGGLLVLFVEPKCRIASEKITTAIPVPLSKASAAQNIFNLAAKKLGFSFTTTKNKKSSEGRKLLKSQFDKEHSCFYVELLDCTMLSQCMEENENFPVQFGQEVPDELANHVMLQNIKRTKIERHSTADRVAYLFMCWDKGISVGNKLYDVPVPSDLLKEPILSLEIATSKWHDFGRYFVGIDPTNQGLFIWGFSLYPPLEQSKISSG</sequence>
<evidence type="ECO:0000259" key="2">
    <source>
        <dbReference type="PROSITE" id="PS50103"/>
    </source>
</evidence>
<organism evidence="3 4">
    <name type="scientific">Dillenia turbinata</name>
    <dbReference type="NCBI Taxonomy" id="194707"/>
    <lineage>
        <taxon>Eukaryota</taxon>
        <taxon>Viridiplantae</taxon>
        <taxon>Streptophyta</taxon>
        <taxon>Embryophyta</taxon>
        <taxon>Tracheophyta</taxon>
        <taxon>Spermatophyta</taxon>
        <taxon>Magnoliopsida</taxon>
        <taxon>eudicotyledons</taxon>
        <taxon>Gunneridae</taxon>
        <taxon>Pentapetalae</taxon>
        <taxon>Dilleniales</taxon>
        <taxon>Dilleniaceae</taxon>
        <taxon>Dillenia</taxon>
    </lineage>
</organism>
<dbReference type="GO" id="GO:0000398">
    <property type="term" value="P:mRNA splicing, via spliceosome"/>
    <property type="evidence" value="ECO:0007669"/>
    <property type="project" value="TreeGrafter"/>
</dbReference>
<comment type="caution">
    <text evidence="3">The sequence shown here is derived from an EMBL/GenBank/DDBJ whole genome shotgun (WGS) entry which is preliminary data.</text>
</comment>
<name>A0AAN8YY91_9MAGN</name>
<dbReference type="GO" id="GO:0071014">
    <property type="term" value="C:post-mRNA release spliceosomal complex"/>
    <property type="evidence" value="ECO:0007669"/>
    <property type="project" value="TreeGrafter"/>
</dbReference>
<dbReference type="InterPro" id="IPR040194">
    <property type="entry name" value="Cwf19-like"/>
</dbReference>
<dbReference type="PANTHER" id="PTHR12072">
    <property type="entry name" value="CWF19, CELL CYCLE CONTROL PROTEIN"/>
    <property type="match status" value="1"/>
</dbReference>
<dbReference type="PANTHER" id="PTHR12072:SF4">
    <property type="entry name" value="CWF19-LIKE PROTEIN 1"/>
    <property type="match status" value="1"/>
</dbReference>
<keyword evidence="1" id="KW-0479">Metal-binding</keyword>
<dbReference type="GO" id="GO:0008270">
    <property type="term" value="F:zinc ion binding"/>
    <property type="evidence" value="ECO:0007669"/>
    <property type="project" value="UniProtKB-KW"/>
</dbReference>
<dbReference type="EMBL" id="JBAMMX010000021">
    <property type="protein sequence ID" value="KAK6919589.1"/>
    <property type="molecule type" value="Genomic_DNA"/>
</dbReference>
<dbReference type="AlphaFoldDB" id="A0AAN8YY91"/>
<dbReference type="Proteomes" id="UP001370490">
    <property type="component" value="Unassembled WGS sequence"/>
</dbReference>
<keyword evidence="1" id="KW-0863">Zinc-finger</keyword>
<protein>
    <recommendedName>
        <fullName evidence="2">C3H1-type domain-containing protein</fullName>
    </recommendedName>
</protein>
<keyword evidence="1" id="KW-0862">Zinc</keyword>
<feature type="zinc finger region" description="C3H1-type" evidence="1">
    <location>
        <begin position="258"/>
        <end position="286"/>
    </location>
</feature>
<dbReference type="PROSITE" id="PS50103">
    <property type="entry name" value="ZF_C3H1"/>
    <property type="match status" value="1"/>
</dbReference>
<accession>A0AAN8YY91</accession>
<dbReference type="GO" id="GO:0061632">
    <property type="term" value="F:RNA lariat debranching enzyme activator activity"/>
    <property type="evidence" value="ECO:0007669"/>
    <property type="project" value="TreeGrafter"/>
</dbReference>
<keyword evidence="4" id="KW-1185">Reference proteome</keyword>
<gene>
    <name evidence="3" type="ORF">RJ641_015493</name>
</gene>
<reference evidence="3 4" key="1">
    <citation type="submission" date="2023-12" db="EMBL/GenBank/DDBJ databases">
        <title>A high-quality genome assembly for Dillenia turbinata (Dilleniales).</title>
        <authorList>
            <person name="Chanderbali A."/>
        </authorList>
    </citation>
    <scope>NUCLEOTIDE SEQUENCE [LARGE SCALE GENOMIC DNA]</scope>
    <source>
        <strain evidence="3">LSX21</strain>
        <tissue evidence="3">Leaf</tissue>
    </source>
</reference>
<proteinExistence type="predicted"/>
<evidence type="ECO:0000313" key="4">
    <source>
        <dbReference type="Proteomes" id="UP001370490"/>
    </source>
</evidence>
<evidence type="ECO:0000256" key="1">
    <source>
        <dbReference type="PROSITE-ProRule" id="PRU00723"/>
    </source>
</evidence>
<dbReference type="InterPro" id="IPR000571">
    <property type="entry name" value="Znf_CCCH"/>
</dbReference>
<evidence type="ECO:0000313" key="3">
    <source>
        <dbReference type="EMBL" id="KAK6919589.1"/>
    </source>
</evidence>
<feature type="domain" description="C3H1-type" evidence="2">
    <location>
        <begin position="258"/>
        <end position="286"/>
    </location>
</feature>